<dbReference type="Gene3D" id="3.40.50.2000">
    <property type="entry name" value="Glycogen Phosphorylase B"/>
    <property type="match status" value="1"/>
</dbReference>
<dbReference type="PANTHER" id="PTHR34414:SF1">
    <property type="entry name" value="SUBTILISIN-LIKE SERINE PROTEASE"/>
    <property type="match status" value="1"/>
</dbReference>
<sequence length="696" mass="78115">MGPANAEDQHKATFAVHMSSFSSRTMDKSSVPFTVRVLDDAVNPAVTVQEPRDWSDLLPATSRTKHDHITVPQADDIEFLEQELLVRRLNDVQDLLWICGRPMPPRPLHYQTISREIHITENPELHLVWAKNRIFVKPMPRWLLSPDFWAANLVEASGNQSDPRKQQLVSCALGFLFTYTALIAYESDFRIAVERGLLPDRMNWYQWKAISAQIAQNHCYASVNPRYWYGELRLSRLNKIYRVRLGYLLRGYSKVVSHAVYEDLIRDNFATLAAMLGYVVIVLTAMQVGLATDRLVGDSAFQSVSYGFTVFSILAPLIAGVCIIGIVVVMFVSSWGVTKVYEKKRFQEMGVEPFWRFQKADNQYTKVESKQEARGGRYNTRSGSPSYDQSAVPQRPNVTQGSRRCLLVPVPVEVTFRESFNTTSNRHPLIQTSLYKHPNLDHKRPRLSSTLSTTVRRNHIMAAKPATPLERHCLVTVGATARFTQLLTEVLSAAFLDHVTSNRYTHLTLQCGKDYAEFSRQMLPPLLNQYPGIELTAFDFVDDLTTEMVKCRAQTGVREAGVVICHAGTGTILDGMRVSVPLVVVPNPTLKDNHQVELAEEIQRQGYGIWGRLGDIAWALEQLALQLDKTEQQYRPHPVATTGAAPVDVDVWQVSGALMNRYADEPGPAAAAPETSDGGGAGKEVQREEVAQMTMG</sequence>
<feature type="transmembrane region" description="Helical" evidence="9">
    <location>
        <begin position="269"/>
        <end position="290"/>
    </location>
</feature>
<comment type="subcellular location">
    <subcellularLocation>
        <location evidence="7">Endoplasmic reticulum</location>
    </subcellularLocation>
</comment>
<dbReference type="Proteomes" id="UP000699042">
    <property type="component" value="Unassembled WGS sequence"/>
</dbReference>
<organism evidence="11 12">
    <name type="scientific">Colletotrichum scovillei</name>
    <dbReference type="NCBI Taxonomy" id="1209932"/>
    <lineage>
        <taxon>Eukaryota</taxon>
        <taxon>Fungi</taxon>
        <taxon>Dikarya</taxon>
        <taxon>Ascomycota</taxon>
        <taxon>Pezizomycotina</taxon>
        <taxon>Sordariomycetes</taxon>
        <taxon>Hypocreomycetidae</taxon>
        <taxon>Glomerellales</taxon>
        <taxon>Glomerellaceae</taxon>
        <taxon>Colletotrichum</taxon>
        <taxon>Colletotrichum acutatum species complex</taxon>
    </lineage>
</organism>
<feature type="compositionally biased region" description="Polar residues" evidence="8">
    <location>
        <begin position="379"/>
        <end position="398"/>
    </location>
</feature>
<comment type="caution">
    <text evidence="11">The sequence shown here is derived from an EMBL/GenBank/DDBJ whole genome shotgun (WGS) entry which is preliminary data.</text>
</comment>
<evidence type="ECO:0000256" key="2">
    <source>
        <dbReference type="ARBA" id="ARBA00012614"/>
    </source>
</evidence>
<reference evidence="11" key="1">
    <citation type="submission" date="2021-05" db="EMBL/GenBank/DDBJ databases">
        <title>Comparative genomics of three Colletotrichum scovillei strains and genetic complementation revealed genes involved fungal growth and virulence on chili pepper.</title>
        <authorList>
            <person name="Hsieh D.-K."/>
            <person name="Chuang S.-C."/>
            <person name="Chen C.-Y."/>
            <person name="Chao Y.-T."/>
            <person name="Lu M.-Y.J."/>
            <person name="Lee M.-H."/>
            <person name="Shih M.-C."/>
        </authorList>
    </citation>
    <scope>NUCLEOTIDE SEQUENCE</scope>
    <source>
        <strain evidence="11">Coll-153</strain>
    </source>
</reference>
<evidence type="ECO:0000256" key="5">
    <source>
        <dbReference type="ARBA" id="ARBA00032061"/>
    </source>
</evidence>
<protein>
    <recommendedName>
        <fullName evidence="3 7">UDP-N-acetylglucosamine transferase subunit ALG13</fullName>
        <ecNumber evidence="2 7">2.4.1.141</ecNumber>
    </recommendedName>
    <alternativeName>
        <fullName evidence="5 7">Asparagine-linked glycosylation protein 13</fullName>
    </alternativeName>
</protein>
<dbReference type="Pfam" id="PF20246">
    <property type="entry name" value="DUF6601"/>
    <property type="match status" value="1"/>
</dbReference>
<dbReference type="InterPro" id="IPR046536">
    <property type="entry name" value="DUF6601"/>
</dbReference>
<keyword evidence="9" id="KW-0812">Transmembrane</keyword>
<feature type="region of interest" description="Disordered" evidence="8">
    <location>
        <begin position="665"/>
        <end position="696"/>
    </location>
</feature>
<evidence type="ECO:0000256" key="4">
    <source>
        <dbReference type="ARBA" id="ARBA00024804"/>
    </source>
</evidence>
<dbReference type="EMBL" id="JAESDN010000002">
    <property type="protein sequence ID" value="KAG7055504.1"/>
    <property type="molecule type" value="Genomic_DNA"/>
</dbReference>
<evidence type="ECO:0000313" key="11">
    <source>
        <dbReference type="EMBL" id="KAG7055504.1"/>
    </source>
</evidence>
<keyword evidence="9" id="KW-0472">Membrane</keyword>
<dbReference type="SUPFAM" id="SSF53756">
    <property type="entry name" value="UDP-Glycosyltransferase/glycogen phosphorylase"/>
    <property type="match status" value="1"/>
</dbReference>
<evidence type="ECO:0000256" key="8">
    <source>
        <dbReference type="SAM" id="MobiDB-lite"/>
    </source>
</evidence>
<feature type="domain" description="Glycosyl transferase family 28 C-terminal" evidence="10">
    <location>
        <begin position="473"/>
        <end position="628"/>
    </location>
</feature>
<gene>
    <name evidence="7" type="primary">ALG13</name>
    <name evidence="11" type="ORF">JMJ77_007959</name>
</gene>
<comment type="subunit">
    <text evidence="1 7">Heterodimer with ALG14 to form a functional enzyme.</text>
</comment>
<evidence type="ECO:0000256" key="3">
    <source>
        <dbReference type="ARBA" id="ARBA00017468"/>
    </source>
</evidence>
<keyword evidence="7" id="KW-0256">Endoplasmic reticulum</keyword>
<keyword evidence="7" id="KW-0328">Glycosyltransferase</keyword>
<evidence type="ECO:0000259" key="10">
    <source>
        <dbReference type="Pfam" id="PF04101"/>
    </source>
</evidence>
<keyword evidence="12" id="KW-1185">Reference proteome</keyword>
<dbReference type="InterPro" id="IPR007235">
    <property type="entry name" value="Glyco_trans_28_C"/>
</dbReference>
<dbReference type="PANTHER" id="PTHR34414">
    <property type="entry name" value="HET DOMAIN-CONTAINING PROTEIN-RELATED"/>
    <property type="match status" value="1"/>
</dbReference>
<feature type="region of interest" description="Disordered" evidence="8">
    <location>
        <begin position="366"/>
        <end position="398"/>
    </location>
</feature>
<evidence type="ECO:0000256" key="7">
    <source>
        <dbReference type="RuleBase" id="RU362128"/>
    </source>
</evidence>
<evidence type="ECO:0000313" key="12">
    <source>
        <dbReference type="Proteomes" id="UP000699042"/>
    </source>
</evidence>
<dbReference type="AlphaFoldDB" id="A0A9P7RH70"/>
<comment type="function">
    <text evidence="4 7">Involved in protein N-glycosylation. Essential for the second step of the dolichol-linked oligosaccharide pathway.</text>
</comment>
<evidence type="ECO:0000256" key="9">
    <source>
        <dbReference type="SAM" id="Phobius"/>
    </source>
</evidence>
<name>A0A9P7RH70_9PEZI</name>
<evidence type="ECO:0000256" key="6">
    <source>
        <dbReference type="ARBA" id="ARBA00048184"/>
    </source>
</evidence>
<dbReference type="EC" id="2.4.1.141" evidence="2 7"/>
<comment type="catalytic activity">
    <reaction evidence="6">
        <text>an N-acetyl-alpha-D-glucosaminyl-diphospho-di-trans,poly-cis-dolichol + UDP-N-acetyl-alpha-D-glucosamine = an N,N'-diacetylchitobiosyl-diphospho-di-trans,poly-cis-dolichol + UDP + H(+)</text>
        <dbReference type="Rhea" id="RHEA:23380"/>
        <dbReference type="Rhea" id="RHEA-COMP:19507"/>
        <dbReference type="Rhea" id="RHEA-COMP:19510"/>
        <dbReference type="ChEBI" id="CHEBI:15378"/>
        <dbReference type="ChEBI" id="CHEBI:57269"/>
        <dbReference type="ChEBI" id="CHEBI:57705"/>
        <dbReference type="ChEBI" id="CHEBI:58223"/>
        <dbReference type="ChEBI" id="CHEBI:58427"/>
        <dbReference type="EC" id="2.4.1.141"/>
    </reaction>
</comment>
<evidence type="ECO:0000256" key="1">
    <source>
        <dbReference type="ARBA" id="ARBA00011198"/>
    </source>
</evidence>
<dbReference type="Pfam" id="PF04101">
    <property type="entry name" value="Glyco_tran_28_C"/>
    <property type="match status" value="1"/>
</dbReference>
<keyword evidence="7" id="KW-0808">Transferase</keyword>
<keyword evidence="9" id="KW-1133">Transmembrane helix</keyword>
<proteinExistence type="inferred from homology"/>
<comment type="similarity">
    <text evidence="7">Belongs to the glycosyltransferase 28 family.</text>
</comment>
<dbReference type="GO" id="GO:0005783">
    <property type="term" value="C:endoplasmic reticulum"/>
    <property type="evidence" value="ECO:0007669"/>
    <property type="project" value="UniProtKB-SubCell"/>
</dbReference>
<feature type="transmembrane region" description="Helical" evidence="9">
    <location>
        <begin position="310"/>
        <end position="337"/>
    </location>
</feature>
<accession>A0A9P7RH70</accession>
<dbReference type="GO" id="GO:0004577">
    <property type="term" value="F:N-acetylglucosaminyldiphosphodolichol N-acetylglucosaminyltransferase activity"/>
    <property type="evidence" value="ECO:0007669"/>
    <property type="project" value="UniProtKB-EC"/>
</dbReference>